<feature type="compositionally biased region" description="Basic and acidic residues" evidence="2">
    <location>
        <begin position="1385"/>
        <end position="1395"/>
    </location>
</feature>
<dbReference type="InterPro" id="IPR013103">
    <property type="entry name" value="RVT_2"/>
</dbReference>
<feature type="region of interest" description="Disordered" evidence="2">
    <location>
        <begin position="1362"/>
        <end position="1437"/>
    </location>
</feature>
<dbReference type="EMBL" id="CAJNIZ010023025">
    <property type="protein sequence ID" value="CAE7465767.1"/>
    <property type="molecule type" value="Genomic_DNA"/>
</dbReference>
<feature type="compositionally biased region" description="Acidic residues" evidence="2">
    <location>
        <begin position="191"/>
        <end position="200"/>
    </location>
</feature>
<comment type="caution">
    <text evidence="4">The sequence shown here is derived from an EMBL/GenBank/DDBJ whole genome shotgun (WGS) entry which is preliminary data.</text>
</comment>
<name>A0A812S7K2_SYMPI</name>
<dbReference type="OrthoDB" id="424186at2759"/>
<dbReference type="Proteomes" id="UP000649617">
    <property type="component" value="Unassembled WGS sequence"/>
</dbReference>
<dbReference type="InterPro" id="IPR036397">
    <property type="entry name" value="RNaseH_sf"/>
</dbReference>
<gene>
    <name evidence="4" type="primary">RE1</name>
    <name evidence="4" type="ORF">SPIL2461_LOCUS11691</name>
</gene>
<dbReference type="Gene3D" id="2.40.70.10">
    <property type="entry name" value="Acid Proteases"/>
    <property type="match status" value="1"/>
</dbReference>
<dbReference type="InterPro" id="IPR012337">
    <property type="entry name" value="RNaseH-like_sf"/>
</dbReference>
<feature type="compositionally biased region" description="Basic and acidic residues" evidence="2">
    <location>
        <begin position="1408"/>
        <end position="1430"/>
    </location>
</feature>
<dbReference type="GO" id="GO:0008270">
    <property type="term" value="F:zinc ion binding"/>
    <property type="evidence" value="ECO:0007669"/>
    <property type="project" value="UniProtKB-KW"/>
</dbReference>
<keyword evidence="1" id="KW-0863">Zinc-finger</keyword>
<sequence length="2032" mass="226414">MTSEQRDAPSLRCTWDGEPSTWNDFCRKVRLAFEQTPRRKRHLLAPRIVSDLTGRAWAITGDLSHKELCRRDGVIYLLQYLKESLGRLPVPDIGVRLEALMLRLRRSPVQSMATWAAHLRLQYRHLQVALSRVRTKAGEKPRSGGKQASTPSVPSSPARRVSVATEEEPHAETQVAEEDDQVTIGPGLDEARDDEIELQEDVSTLKRRPRKDSDSDDSAKALEDIQLWEAHEEHLPEVLPSEVLGWLLLRRAGLTSQQRLSVQAAAGNSLKLDAIERALRGMEEELLQNEYQGKGGRDPSRRRTYWVEEAGHWSLLLGESAELDDLVDGGETLYVGERLPQQVYYEAPAMCGILPKLGRIRRCRNDDVDLADLTPEEQKEVDEAFAIAEQKMRSFVQARKEGQGEGQSKGDRLQQHFMSEGFLGAAVGDPSYTGCFICGDKGHDFRSCPKRSSGKGSKGKKGGQVHFVDAMVFTVEEVPDTGECFQNLGDIEQPVPESEMAGYAVIDSGATATVCSVPALEALVNLKEVQHGKPVGLEVTREPVKRFKFGNGEHAYASSYVLLDQVLGERKIQLGMFTLDVEGVPVLLGMKTLRRLKAIIDFDRCLVVFAAVNPNLAIGLRRSRTGHLLLDLTQDWLSQGVHLDQIGSELKLHPEILCAEIKENEGVSAFMVVEDSHVPDATDLLVHVEPQTSQLPVDVLAVQKRAGEPALATVVEKSVATSQRIRSQTPSRMSTLKALLAFAALHGACVGNGSTYDKGILDSSSCGQGSSENKVEGQEGWHGPPCFGNHTPAPCYKGSPSGSNQYGSWTACSKCLLRLTYVPRQGQHGIYRRSAPLAADVKESAKVRKYQRVVRHLLLLSREAFEKGQEVVWLTHPASQVWKLPEVVAFWKTNAHGPLAVGNEVVRLTSTSAAIQNTFSTTTAEGFFQVLDTKDQDRSASQNTFSTTGKGSSESIWSWLSRSIARRHGDLMWTEDGELYPIETSVLETLEPSKLQKLFEDVRKLHRRFGHPSNRLLVKNLQARNADPLVIAAASQLECDECLEGRIKMPSPAVNLERTDRLWSCLQVDGWDMKFNGMLHHFLLLVDGQEVLDIIQEAWIQYFGYPETIKMDLEGAHRSKKLREYFLEHGIDFVPAPAEHHESIAQAERSIGILRSKTEAFLRGTPVDPKQAAIAMIAAHNCLARVHGFSPLQWALGRDWSPGGRLMESDHDEVTLTQPSSSSWQPRRDAEKAFLEHRAREQATRASNTRTRDHVKYLPGDLIFYRRHQRPADLPANNMLDYPRLRTARWYGPARALACETKVDGTSRRPSAMLWAIAAGRLKKFHATQVRHASEAEKMVSSAAGATTFLWTFSSLTSLLQKGSYDDETKPRRRTWGRSSRVKAKSRESKEESAAPRRRTVPSGAPQHVRDAPSDEEMVPDKEERSKRPLSDAQEDELDVDRLLEDVTYLPPGPQSLFMVKHVQKGVEVAYHKLNEKQKEAMNAAKTVELESWLGNKVAKAACPSITEDQCMRMRWLYTFKAAGDEPSEKGKVKAKARIVVLGFSDPSLLERTTSSPAMSRLSKMLLLNLASSRRWKILAGDVKTAFLQAKPPERLHPLYAKPLPELAEAMKLSEGQMIELLGSAYGLTSAPREWFDDFSSTLRKLGAKQSKCDPCLWTIVDSEGVVRGLLGVHVDDVLFSGDEGSQVWTAFLHELHDSYKWALWEAENFLHCGLRLQQFADDSVMLDHSEFCSNLSQMPSRAKGDESLLSDKEMSQARAILGSAQWRVTQSGPQHAAELSYLQSFLASRHYSAVDQVNKLVREIYASRHVSARVQQLNCESPERLVMVGYSDASLANRPDGSSTGGHIFGFMHPDDFSRGNGKLNPIGWKSAKLSRVARSSLSAEVQSLADLEQEMMLARLTWCELLGREVDLSDPATSVRQVPAAMIIDAKAVYDVLDRDTVLSATVGIKDKYSALELAALQQHISQQGTLVLWCDSDRQLADGLTKSSKQEVIKSFLITGTWRLRMDGAFISAKKRKSMEKAHEHRDDA</sequence>
<dbReference type="SUPFAM" id="SSF53098">
    <property type="entry name" value="Ribonuclease H-like"/>
    <property type="match status" value="1"/>
</dbReference>
<feature type="region of interest" description="Disordered" evidence="2">
    <location>
        <begin position="132"/>
        <end position="218"/>
    </location>
</feature>
<evidence type="ECO:0000313" key="4">
    <source>
        <dbReference type="EMBL" id="CAE7465767.1"/>
    </source>
</evidence>
<dbReference type="GO" id="GO:0003676">
    <property type="term" value="F:nucleic acid binding"/>
    <property type="evidence" value="ECO:0007669"/>
    <property type="project" value="InterPro"/>
</dbReference>
<dbReference type="PROSITE" id="PS50158">
    <property type="entry name" value="ZF_CCHC"/>
    <property type="match status" value="1"/>
</dbReference>
<dbReference type="Pfam" id="PF07727">
    <property type="entry name" value="RVT_2"/>
    <property type="match status" value="1"/>
</dbReference>
<accession>A0A812S7K2</accession>
<protein>
    <submittedName>
        <fullName evidence="4">RE1 protein</fullName>
    </submittedName>
</protein>
<evidence type="ECO:0000313" key="5">
    <source>
        <dbReference type="Proteomes" id="UP000649617"/>
    </source>
</evidence>
<reference evidence="4" key="1">
    <citation type="submission" date="2021-02" db="EMBL/GenBank/DDBJ databases">
        <authorList>
            <person name="Dougan E. K."/>
            <person name="Rhodes N."/>
            <person name="Thang M."/>
            <person name="Chan C."/>
        </authorList>
    </citation>
    <scope>NUCLEOTIDE SEQUENCE</scope>
</reference>
<proteinExistence type="predicted"/>
<evidence type="ECO:0000256" key="2">
    <source>
        <dbReference type="SAM" id="MobiDB-lite"/>
    </source>
</evidence>
<keyword evidence="1" id="KW-0862">Zinc</keyword>
<evidence type="ECO:0000259" key="3">
    <source>
        <dbReference type="PROSITE" id="PS50158"/>
    </source>
</evidence>
<feature type="compositionally biased region" description="Low complexity" evidence="2">
    <location>
        <begin position="148"/>
        <end position="164"/>
    </location>
</feature>
<dbReference type="Gene3D" id="3.30.420.10">
    <property type="entry name" value="Ribonuclease H-like superfamily/Ribonuclease H"/>
    <property type="match status" value="1"/>
</dbReference>
<keyword evidence="5" id="KW-1185">Reference proteome</keyword>
<evidence type="ECO:0000256" key="1">
    <source>
        <dbReference type="PROSITE-ProRule" id="PRU00047"/>
    </source>
</evidence>
<feature type="domain" description="CCHC-type" evidence="3">
    <location>
        <begin position="435"/>
        <end position="450"/>
    </location>
</feature>
<dbReference type="InterPro" id="IPR021109">
    <property type="entry name" value="Peptidase_aspartic_dom_sf"/>
</dbReference>
<keyword evidence="1" id="KW-0479">Metal-binding</keyword>
<feature type="compositionally biased region" description="Basic residues" evidence="2">
    <location>
        <begin position="1371"/>
        <end position="1384"/>
    </location>
</feature>
<dbReference type="InterPro" id="IPR001878">
    <property type="entry name" value="Znf_CCHC"/>
</dbReference>
<organism evidence="4 5">
    <name type="scientific">Symbiodinium pilosum</name>
    <name type="common">Dinoflagellate</name>
    <dbReference type="NCBI Taxonomy" id="2952"/>
    <lineage>
        <taxon>Eukaryota</taxon>
        <taxon>Sar</taxon>
        <taxon>Alveolata</taxon>
        <taxon>Dinophyceae</taxon>
        <taxon>Suessiales</taxon>
        <taxon>Symbiodiniaceae</taxon>
        <taxon>Symbiodinium</taxon>
    </lineage>
</organism>